<evidence type="ECO:0000256" key="7">
    <source>
        <dbReference type="RuleBase" id="RU363032"/>
    </source>
</evidence>
<dbReference type="AlphaFoldDB" id="A0A7W0CCK6"/>
<dbReference type="Gene3D" id="1.10.3720.10">
    <property type="entry name" value="MetI-like"/>
    <property type="match status" value="1"/>
</dbReference>
<evidence type="ECO:0000313" key="10">
    <source>
        <dbReference type="Proteomes" id="UP000525298"/>
    </source>
</evidence>
<evidence type="ECO:0000256" key="3">
    <source>
        <dbReference type="ARBA" id="ARBA00022475"/>
    </source>
</evidence>
<proteinExistence type="inferred from homology"/>
<keyword evidence="3" id="KW-1003">Cell membrane</keyword>
<dbReference type="PANTHER" id="PTHR30151">
    <property type="entry name" value="ALKANE SULFONATE ABC TRANSPORTER-RELATED, MEMBRANE SUBUNIT"/>
    <property type="match status" value="1"/>
</dbReference>
<dbReference type="CDD" id="cd06261">
    <property type="entry name" value="TM_PBP2"/>
    <property type="match status" value="1"/>
</dbReference>
<reference evidence="9 10" key="1">
    <citation type="submission" date="2020-07" db="EMBL/GenBank/DDBJ databases">
        <title>Genomic Encyclopedia of Type Strains, Phase IV (KMG-IV): sequencing the most valuable type-strain genomes for metagenomic binning, comparative biology and taxonomic classification.</title>
        <authorList>
            <person name="Goeker M."/>
        </authorList>
    </citation>
    <scope>NUCLEOTIDE SEQUENCE [LARGE SCALE GENOMIC DNA]</scope>
    <source>
        <strain evidence="9 10">DSM 17721</strain>
    </source>
</reference>
<evidence type="ECO:0000256" key="2">
    <source>
        <dbReference type="ARBA" id="ARBA00022448"/>
    </source>
</evidence>
<evidence type="ECO:0000256" key="5">
    <source>
        <dbReference type="ARBA" id="ARBA00022989"/>
    </source>
</evidence>
<accession>A0A7W0CCK6</accession>
<feature type="transmembrane region" description="Helical" evidence="7">
    <location>
        <begin position="75"/>
        <end position="96"/>
    </location>
</feature>
<protein>
    <submittedName>
        <fullName evidence="9">NitT/TauT family transport system permease protein</fullName>
    </submittedName>
</protein>
<dbReference type="GO" id="GO:0055085">
    <property type="term" value="P:transmembrane transport"/>
    <property type="evidence" value="ECO:0007669"/>
    <property type="project" value="InterPro"/>
</dbReference>
<feature type="domain" description="ABC transmembrane type-1" evidence="8">
    <location>
        <begin position="64"/>
        <end position="248"/>
    </location>
</feature>
<dbReference type="Pfam" id="PF00528">
    <property type="entry name" value="BPD_transp_1"/>
    <property type="match status" value="1"/>
</dbReference>
<dbReference type="InterPro" id="IPR035906">
    <property type="entry name" value="MetI-like_sf"/>
</dbReference>
<dbReference type="PANTHER" id="PTHR30151:SF0">
    <property type="entry name" value="ABC TRANSPORTER PERMEASE PROTEIN MJ0413-RELATED"/>
    <property type="match status" value="1"/>
</dbReference>
<keyword evidence="6 7" id="KW-0472">Membrane</keyword>
<feature type="transmembrane region" description="Helical" evidence="7">
    <location>
        <begin position="17"/>
        <end position="35"/>
    </location>
</feature>
<evidence type="ECO:0000313" key="9">
    <source>
        <dbReference type="EMBL" id="MBA2883270.1"/>
    </source>
</evidence>
<dbReference type="RefSeq" id="WP_181552871.1">
    <property type="nucleotide sequence ID" value="NZ_JACDUS010000025.1"/>
</dbReference>
<feature type="transmembrane region" description="Helical" evidence="7">
    <location>
        <begin position="108"/>
        <end position="126"/>
    </location>
</feature>
<keyword evidence="10" id="KW-1185">Reference proteome</keyword>
<evidence type="ECO:0000256" key="1">
    <source>
        <dbReference type="ARBA" id="ARBA00004651"/>
    </source>
</evidence>
<evidence type="ECO:0000256" key="4">
    <source>
        <dbReference type="ARBA" id="ARBA00022692"/>
    </source>
</evidence>
<dbReference type="GO" id="GO:0005886">
    <property type="term" value="C:plasma membrane"/>
    <property type="evidence" value="ECO:0007669"/>
    <property type="project" value="UniProtKB-SubCell"/>
</dbReference>
<evidence type="ECO:0000256" key="6">
    <source>
        <dbReference type="ARBA" id="ARBA00023136"/>
    </source>
</evidence>
<keyword evidence="5 7" id="KW-1133">Transmembrane helix</keyword>
<evidence type="ECO:0000259" key="8">
    <source>
        <dbReference type="PROSITE" id="PS50928"/>
    </source>
</evidence>
<feature type="transmembrane region" description="Helical" evidence="7">
    <location>
        <begin position="132"/>
        <end position="150"/>
    </location>
</feature>
<dbReference type="Proteomes" id="UP000525298">
    <property type="component" value="Unassembled WGS sequence"/>
</dbReference>
<feature type="transmembrane region" description="Helical" evidence="7">
    <location>
        <begin position="178"/>
        <end position="199"/>
    </location>
</feature>
<gene>
    <name evidence="9" type="ORF">HNR65_003637</name>
</gene>
<comment type="subcellular location">
    <subcellularLocation>
        <location evidence="1 7">Cell membrane</location>
        <topology evidence="1 7">Multi-pass membrane protein</topology>
    </subcellularLocation>
</comment>
<comment type="caution">
    <text evidence="9">The sequence shown here is derived from an EMBL/GenBank/DDBJ whole genome shotgun (WGS) entry which is preliminary data.</text>
</comment>
<sequence>MKTYTYSALQFYKKPPGALYSAFGVLLLIFFWQLASGHMSGLVIAPPADTLRALYRILSRTDFLSSHFLVSIQRLFLGIAFGVAAGFGLGIPAGLSRPFRLMLEPFRWVLMSIPAVVVIMVALLWFGMGSAMVVFITSLLLSPVVYVSTIEGMHSVDRDLVEMAEIYRFSLWMKIRDIYLMSIAVPLASGMAIVIGNGIRIVVLAEVLGAHEGLGYILSSARTNLDIAELYALVLLSLLIVGITDFCMLKPVLNKIMRWRGRNND</sequence>
<keyword evidence="2 7" id="KW-0813">Transport</keyword>
<dbReference type="PROSITE" id="PS50928">
    <property type="entry name" value="ABC_TM1"/>
    <property type="match status" value="1"/>
</dbReference>
<dbReference type="InterPro" id="IPR000515">
    <property type="entry name" value="MetI-like"/>
</dbReference>
<dbReference type="EMBL" id="JACDUS010000025">
    <property type="protein sequence ID" value="MBA2883270.1"/>
    <property type="molecule type" value="Genomic_DNA"/>
</dbReference>
<name>A0A7W0CCK6_9BACT</name>
<organism evidence="9 10">
    <name type="scientific">Desulfosalsimonas propionicica</name>
    <dbReference type="NCBI Taxonomy" id="332175"/>
    <lineage>
        <taxon>Bacteria</taxon>
        <taxon>Pseudomonadati</taxon>
        <taxon>Thermodesulfobacteriota</taxon>
        <taxon>Desulfobacteria</taxon>
        <taxon>Desulfobacterales</taxon>
        <taxon>Desulfosalsimonadaceae</taxon>
        <taxon>Desulfosalsimonas</taxon>
    </lineage>
</organism>
<dbReference type="SUPFAM" id="SSF161098">
    <property type="entry name" value="MetI-like"/>
    <property type="match status" value="1"/>
</dbReference>
<comment type="similarity">
    <text evidence="7">Belongs to the binding-protein-dependent transport system permease family.</text>
</comment>
<feature type="transmembrane region" description="Helical" evidence="7">
    <location>
        <begin position="230"/>
        <end position="253"/>
    </location>
</feature>
<keyword evidence="4 7" id="KW-0812">Transmembrane</keyword>